<accession>A0A517MUN2</accession>
<feature type="compositionally biased region" description="Polar residues" evidence="1">
    <location>
        <begin position="37"/>
        <end position="50"/>
    </location>
</feature>
<feature type="region of interest" description="Disordered" evidence="1">
    <location>
        <begin position="29"/>
        <end position="50"/>
    </location>
</feature>
<evidence type="ECO:0000313" key="2">
    <source>
        <dbReference type="EMBL" id="QDS98576.1"/>
    </source>
</evidence>
<dbReference type="Proteomes" id="UP000319852">
    <property type="component" value="Chromosome"/>
</dbReference>
<keyword evidence="3" id="KW-1185">Reference proteome</keyword>
<gene>
    <name evidence="2" type="ORF">HG15A2_18570</name>
</gene>
<evidence type="ECO:0000256" key="1">
    <source>
        <dbReference type="SAM" id="MobiDB-lite"/>
    </source>
</evidence>
<dbReference type="EMBL" id="CP036263">
    <property type="protein sequence ID" value="QDS98576.1"/>
    <property type="molecule type" value="Genomic_DNA"/>
</dbReference>
<evidence type="ECO:0000313" key="3">
    <source>
        <dbReference type="Proteomes" id="UP000319852"/>
    </source>
</evidence>
<protein>
    <submittedName>
        <fullName evidence="2">Uncharacterized protein</fullName>
    </submittedName>
</protein>
<dbReference type="KEGG" id="amob:HG15A2_18570"/>
<dbReference type="AlphaFoldDB" id="A0A517MUN2"/>
<organism evidence="2 3">
    <name type="scientific">Adhaeretor mobilis</name>
    <dbReference type="NCBI Taxonomy" id="1930276"/>
    <lineage>
        <taxon>Bacteria</taxon>
        <taxon>Pseudomonadati</taxon>
        <taxon>Planctomycetota</taxon>
        <taxon>Planctomycetia</taxon>
        <taxon>Pirellulales</taxon>
        <taxon>Lacipirellulaceae</taxon>
        <taxon>Adhaeretor</taxon>
    </lineage>
</organism>
<sequence length="50" mass="5473">MVSLLPLLELGSEDRLGTTLKLSKLHKISKGNKLRTPPNTKQSTAEAHYG</sequence>
<proteinExistence type="predicted"/>
<name>A0A517MUN2_9BACT</name>
<reference evidence="2 3" key="1">
    <citation type="submission" date="2019-02" db="EMBL/GenBank/DDBJ databases">
        <title>Deep-cultivation of Planctomycetes and their phenomic and genomic characterization uncovers novel biology.</title>
        <authorList>
            <person name="Wiegand S."/>
            <person name="Jogler M."/>
            <person name="Boedeker C."/>
            <person name="Pinto D."/>
            <person name="Vollmers J."/>
            <person name="Rivas-Marin E."/>
            <person name="Kohn T."/>
            <person name="Peeters S.H."/>
            <person name="Heuer A."/>
            <person name="Rast P."/>
            <person name="Oberbeckmann S."/>
            <person name="Bunk B."/>
            <person name="Jeske O."/>
            <person name="Meyerdierks A."/>
            <person name="Storesund J.E."/>
            <person name="Kallscheuer N."/>
            <person name="Luecker S."/>
            <person name="Lage O.M."/>
            <person name="Pohl T."/>
            <person name="Merkel B.J."/>
            <person name="Hornburger P."/>
            <person name="Mueller R.-W."/>
            <person name="Bruemmer F."/>
            <person name="Labrenz M."/>
            <person name="Spormann A.M."/>
            <person name="Op den Camp H."/>
            <person name="Overmann J."/>
            <person name="Amann R."/>
            <person name="Jetten M.S.M."/>
            <person name="Mascher T."/>
            <person name="Medema M.H."/>
            <person name="Devos D.P."/>
            <person name="Kaster A.-K."/>
            <person name="Ovreas L."/>
            <person name="Rohde M."/>
            <person name="Galperin M.Y."/>
            <person name="Jogler C."/>
        </authorList>
    </citation>
    <scope>NUCLEOTIDE SEQUENCE [LARGE SCALE GENOMIC DNA]</scope>
    <source>
        <strain evidence="2 3">HG15A2</strain>
    </source>
</reference>